<proteinExistence type="predicted"/>
<dbReference type="EMBL" id="FWXV01000002">
    <property type="protein sequence ID" value="SMC95649.1"/>
    <property type="molecule type" value="Genomic_DNA"/>
</dbReference>
<feature type="region of interest" description="Disordered" evidence="1">
    <location>
        <begin position="169"/>
        <end position="213"/>
    </location>
</feature>
<keyword evidence="5" id="KW-1185">Reference proteome</keyword>
<keyword evidence="2" id="KW-1133">Transmembrane helix</keyword>
<dbReference type="Proteomes" id="UP000192674">
    <property type="component" value="Unassembled WGS sequence"/>
</dbReference>
<keyword evidence="3" id="KW-0732">Signal</keyword>
<reference evidence="4 5" key="1">
    <citation type="submission" date="2017-04" db="EMBL/GenBank/DDBJ databases">
        <authorList>
            <person name="Afonso C.L."/>
            <person name="Miller P.J."/>
            <person name="Scott M.A."/>
            <person name="Spackman E."/>
            <person name="Goraichik I."/>
            <person name="Dimitrov K.M."/>
            <person name="Suarez D.L."/>
            <person name="Swayne D.E."/>
        </authorList>
    </citation>
    <scope>NUCLEOTIDE SEQUENCE [LARGE SCALE GENOMIC DNA]</scope>
    <source>
        <strain evidence="4 5">DSM 43828</strain>
    </source>
</reference>
<feature type="chain" id="PRO_5012687068" evidence="3">
    <location>
        <begin position="31"/>
        <end position="333"/>
    </location>
</feature>
<protein>
    <submittedName>
        <fullName evidence="4">Uncharacterized protein</fullName>
    </submittedName>
</protein>
<feature type="transmembrane region" description="Helical" evidence="2">
    <location>
        <begin position="308"/>
        <end position="327"/>
    </location>
</feature>
<evidence type="ECO:0000256" key="2">
    <source>
        <dbReference type="SAM" id="Phobius"/>
    </source>
</evidence>
<gene>
    <name evidence="4" type="ORF">SAMN05661093_03197</name>
</gene>
<feature type="signal peptide" evidence="3">
    <location>
        <begin position="1"/>
        <end position="30"/>
    </location>
</feature>
<dbReference type="AlphaFoldDB" id="A0A1W2DDM6"/>
<keyword evidence="2" id="KW-0472">Membrane</keyword>
<dbReference type="RefSeq" id="WP_235038629.1">
    <property type="nucleotide sequence ID" value="NZ_FWXV01000002.1"/>
</dbReference>
<evidence type="ECO:0000256" key="3">
    <source>
        <dbReference type="SAM" id="SignalP"/>
    </source>
</evidence>
<keyword evidence="2" id="KW-0812">Transmembrane</keyword>
<name>A0A1W2DDM6_KIBAR</name>
<evidence type="ECO:0000313" key="5">
    <source>
        <dbReference type="Proteomes" id="UP000192674"/>
    </source>
</evidence>
<evidence type="ECO:0000313" key="4">
    <source>
        <dbReference type="EMBL" id="SMC95649.1"/>
    </source>
</evidence>
<accession>A0A1W2DDM6</accession>
<evidence type="ECO:0000256" key="1">
    <source>
        <dbReference type="SAM" id="MobiDB-lite"/>
    </source>
</evidence>
<sequence length="333" mass="32457">MRLARRLAAAFAVVIVVLTSSLLGGSTAAAATPVVIGSCAATVQGEPGTPVQLKPGAVLEPVVNVVRALDPLNVITPGMRSAFAALPPIPIGSIPTGGGFITGGQIANAVIAQLNKIPLLGPIIGGVAKGVQNALAGMCGVTVQVANTAAAQAQDNTAALADKANETARSIMPGGGSKPGTPGSGGQTGKPPTGGGPGGTPGSGGTPMTPPTLPVIGGVPNGPTLSGYGFGSYLTGRSPMTDYSMIPFAQAGLYAPSPAVRYGSGVPGYSPQFGILGVDNPPNDGVQAAGHAEAIGGSRGRSAIDISVLLAVLALSGVTAALVRTWVLRKAAV</sequence>
<organism evidence="4 5">
    <name type="scientific">Kibdelosporangium aridum</name>
    <dbReference type="NCBI Taxonomy" id="2030"/>
    <lineage>
        <taxon>Bacteria</taxon>
        <taxon>Bacillati</taxon>
        <taxon>Actinomycetota</taxon>
        <taxon>Actinomycetes</taxon>
        <taxon>Pseudonocardiales</taxon>
        <taxon>Pseudonocardiaceae</taxon>
        <taxon>Kibdelosporangium</taxon>
    </lineage>
</organism>
<feature type="compositionally biased region" description="Gly residues" evidence="1">
    <location>
        <begin position="173"/>
        <end position="205"/>
    </location>
</feature>